<dbReference type="Pfam" id="PF00448">
    <property type="entry name" value="SRP54"/>
    <property type="match status" value="1"/>
</dbReference>
<comment type="subcellular location">
    <subcellularLocation>
        <location evidence="10">Cell membrane</location>
        <topology evidence="10">Peripheral membrane protein</topology>
        <orientation evidence="10">Cytoplasmic side</orientation>
    </subcellularLocation>
    <subcellularLocation>
        <location evidence="10">Cytoplasm</location>
    </subcellularLocation>
</comment>
<keyword evidence="7 10" id="KW-0675">Receptor</keyword>
<dbReference type="PANTHER" id="PTHR43134">
    <property type="entry name" value="SIGNAL RECOGNITION PARTICLE RECEPTOR SUBUNIT ALPHA"/>
    <property type="match status" value="1"/>
</dbReference>
<dbReference type="KEGG" id="dli:dnl_58020"/>
<keyword evidence="2 10" id="KW-0963">Cytoplasm</keyword>
<gene>
    <name evidence="10 12" type="primary">ftsY</name>
    <name evidence="12" type="ORF">dnl_58020</name>
</gene>
<dbReference type="SUPFAM" id="SSF47364">
    <property type="entry name" value="Domain of the SRP/SRP receptor G-proteins"/>
    <property type="match status" value="1"/>
</dbReference>
<evidence type="ECO:0000256" key="4">
    <source>
        <dbReference type="ARBA" id="ARBA00022801"/>
    </source>
</evidence>
<dbReference type="Pfam" id="PF02881">
    <property type="entry name" value="SRP54_N"/>
    <property type="match status" value="1"/>
</dbReference>
<dbReference type="PANTHER" id="PTHR43134:SF1">
    <property type="entry name" value="SIGNAL RECOGNITION PARTICLE RECEPTOR SUBUNIT ALPHA"/>
    <property type="match status" value="1"/>
</dbReference>
<keyword evidence="4 10" id="KW-0378">Hydrolase</keyword>
<dbReference type="SMART" id="SM00382">
    <property type="entry name" value="AAA"/>
    <property type="match status" value="1"/>
</dbReference>
<sequence length="301" mass="32839">MGLFSSLKKGLSKTREVLTTDIDDLFRGKRKIDDDLLEEIEELLITSDMGVQTSIDLMDKIKKQSSKISNAHDLKNIIKSEIYNLMNTDQYINEPPLSKPHVIMVVGVNGVGKTTTIGKLAAKLKNDNKKVLIAAADTFRAAAVEQISLWSQKAGADIVKHRENADPAAVAYDGIEAAIARGKDYVIIDTAGRLHTKVNLMEELKKIKRAMGKAMADAPHEILLVLDATTGQNALSQARLFHEAIGITGIALTKLDGTAKGGVVISICNTFEIPLKYIGVGEKIDDLQIFDPKKFIDALFA</sequence>
<evidence type="ECO:0000313" key="13">
    <source>
        <dbReference type="Proteomes" id="UP000663720"/>
    </source>
</evidence>
<evidence type="ECO:0000256" key="8">
    <source>
        <dbReference type="ARBA" id="ARBA00048027"/>
    </source>
</evidence>
<dbReference type="GO" id="GO:0005525">
    <property type="term" value="F:GTP binding"/>
    <property type="evidence" value="ECO:0007669"/>
    <property type="project" value="UniProtKB-UniRule"/>
</dbReference>
<keyword evidence="5 10" id="KW-0342">GTP-binding</keyword>
<evidence type="ECO:0000256" key="7">
    <source>
        <dbReference type="ARBA" id="ARBA00023170"/>
    </source>
</evidence>
<dbReference type="GO" id="GO:0006614">
    <property type="term" value="P:SRP-dependent cotranslational protein targeting to membrane"/>
    <property type="evidence" value="ECO:0007669"/>
    <property type="project" value="InterPro"/>
</dbReference>
<evidence type="ECO:0000256" key="1">
    <source>
        <dbReference type="ARBA" id="ARBA00022475"/>
    </source>
</evidence>
<accession>A0A975GK27</accession>
<dbReference type="Gene3D" id="1.20.120.140">
    <property type="entry name" value="Signal recognition particle SRP54, nucleotide-binding domain"/>
    <property type="match status" value="1"/>
</dbReference>
<dbReference type="EC" id="3.6.5.4" evidence="10"/>
<comment type="similarity">
    <text evidence="10">Belongs to the GTP-binding SRP family. FtsY subfamily.</text>
</comment>
<dbReference type="SMART" id="SM00962">
    <property type="entry name" value="SRP54"/>
    <property type="match status" value="1"/>
</dbReference>
<comment type="subunit">
    <text evidence="10">Part of the signal recognition particle protein translocation system, which is composed of SRP and FtsY.</text>
</comment>
<keyword evidence="13" id="KW-1185">Reference proteome</keyword>
<reference evidence="12" key="1">
    <citation type="journal article" date="2021" name="Microb. Physiol.">
        <title>Proteogenomic Insights into the Physiology of Marine, Sulfate-Reducing, Filamentous Desulfonema limicola and Desulfonema magnum.</title>
        <authorList>
            <person name="Schnaars V."/>
            <person name="Wohlbrand L."/>
            <person name="Scheve S."/>
            <person name="Hinrichs C."/>
            <person name="Reinhardt R."/>
            <person name="Rabus R."/>
        </authorList>
    </citation>
    <scope>NUCLEOTIDE SEQUENCE</scope>
    <source>
        <strain evidence="12">5ac10</strain>
    </source>
</reference>
<evidence type="ECO:0000313" key="12">
    <source>
        <dbReference type="EMBL" id="QTA83398.1"/>
    </source>
</evidence>
<feature type="binding site" evidence="10">
    <location>
        <begin position="253"/>
        <end position="256"/>
    </location>
    <ligand>
        <name>GTP</name>
        <dbReference type="ChEBI" id="CHEBI:37565"/>
    </ligand>
</feature>
<feature type="domain" description="SRP54-type proteins GTP-binding" evidence="11">
    <location>
        <begin position="274"/>
        <end position="287"/>
    </location>
</feature>
<dbReference type="PROSITE" id="PS00300">
    <property type="entry name" value="SRP54"/>
    <property type="match status" value="1"/>
</dbReference>
<keyword evidence="1 10" id="KW-1003">Cell membrane</keyword>
<dbReference type="SUPFAM" id="SSF52540">
    <property type="entry name" value="P-loop containing nucleoside triphosphate hydrolases"/>
    <property type="match status" value="1"/>
</dbReference>
<comment type="function">
    <text evidence="9">Involved in targeting and insertion of nascent membrane proteins into the cytoplasmic membrane. Acts as a receptor for the complex formed by the signal recognition particle (SRP) and the ribosome-nascent chain (RNC). Interaction with SRP-RNC leads to the transfer of the RNC complex to the Sec translocase for insertion into the membrane, the hydrolysis of GTP by both Ffh and FtsY, and the dissociation of the SRP-FtsY complex into the individual components.</text>
</comment>
<evidence type="ECO:0000256" key="6">
    <source>
        <dbReference type="ARBA" id="ARBA00023136"/>
    </source>
</evidence>
<protein>
    <recommendedName>
        <fullName evidence="10">Signal recognition particle receptor FtsY</fullName>
        <shortName evidence="10">SRP receptor</shortName>
        <ecNumber evidence="10">3.6.5.4</ecNumber>
    </recommendedName>
</protein>
<keyword evidence="6 10" id="KW-0472">Membrane</keyword>
<dbReference type="RefSeq" id="WP_207689254.1">
    <property type="nucleotide sequence ID" value="NZ_CP061799.1"/>
</dbReference>
<comment type="catalytic activity">
    <reaction evidence="8 10">
        <text>GTP + H2O = GDP + phosphate + H(+)</text>
        <dbReference type="Rhea" id="RHEA:19669"/>
        <dbReference type="ChEBI" id="CHEBI:15377"/>
        <dbReference type="ChEBI" id="CHEBI:15378"/>
        <dbReference type="ChEBI" id="CHEBI:37565"/>
        <dbReference type="ChEBI" id="CHEBI:43474"/>
        <dbReference type="ChEBI" id="CHEBI:58189"/>
        <dbReference type="EC" id="3.6.5.4"/>
    </reaction>
</comment>
<name>A0A975GK27_9BACT</name>
<dbReference type="GO" id="GO:0005886">
    <property type="term" value="C:plasma membrane"/>
    <property type="evidence" value="ECO:0007669"/>
    <property type="project" value="UniProtKB-SubCell"/>
</dbReference>
<dbReference type="InterPro" id="IPR013822">
    <property type="entry name" value="Signal_recog_particl_SRP54_hlx"/>
</dbReference>
<dbReference type="InterPro" id="IPR042101">
    <property type="entry name" value="SRP54_N_sf"/>
</dbReference>
<dbReference type="InterPro" id="IPR036225">
    <property type="entry name" value="SRP/SRP_N"/>
</dbReference>
<dbReference type="SMART" id="SM00963">
    <property type="entry name" value="SRP54_N"/>
    <property type="match status" value="1"/>
</dbReference>
<feature type="binding site" evidence="10">
    <location>
        <begin position="107"/>
        <end position="114"/>
    </location>
    <ligand>
        <name>GTP</name>
        <dbReference type="ChEBI" id="CHEBI:37565"/>
    </ligand>
</feature>
<dbReference type="HAMAP" id="MF_00920">
    <property type="entry name" value="FtsY"/>
    <property type="match status" value="1"/>
</dbReference>
<dbReference type="GO" id="GO:0005737">
    <property type="term" value="C:cytoplasm"/>
    <property type="evidence" value="ECO:0007669"/>
    <property type="project" value="UniProtKB-SubCell"/>
</dbReference>
<dbReference type="GO" id="GO:0003924">
    <property type="term" value="F:GTPase activity"/>
    <property type="evidence" value="ECO:0007669"/>
    <property type="project" value="UniProtKB-UniRule"/>
</dbReference>
<dbReference type="InterPro" id="IPR000897">
    <property type="entry name" value="SRP54_GTPase_dom"/>
</dbReference>
<evidence type="ECO:0000256" key="9">
    <source>
        <dbReference type="ARBA" id="ARBA00053570"/>
    </source>
</evidence>
<feature type="binding site" evidence="10">
    <location>
        <begin position="189"/>
        <end position="193"/>
    </location>
    <ligand>
        <name>GTP</name>
        <dbReference type="ChEBI" id="CHEBI:37565"/>
    </ligand>
</feature>
<evidence type="ECO:0000256" key="10">
    <source>
        <dbReference type="HAMAP-Rule" id="MF_00920"/>
    </source>
</evidence>
<evidence type="ECO:0000259" key="11">
    <source>
        <dbReference type="PROSITE" id="PS00300"/>
    </source>
</evidence>
<dbReference type="EMBL" id="CP061799">
    <property type="protein sequence ID" value="QTA83398.1"/>
    <property type="molecule type" value="Genomic_DNA"/>
</dbReference>
<evidence type="ECO:0000256" key="2">
    <source>
        <dbReference type="ARBA" id="ARBA00022490"/>
    </source>
</evidence>
<proteinExistence type="inferred from homology"/>
<dbReference type="GO" id="GO:0005047">
    <property type="term" value="F:signal recognition particle binding"/>
    <property type="evidence" value="ECO:0007669"/>
    <property type="project" value="TreeGrafter"/>
</dbReference>
<dbReference type="InterPro" id="IPR004390">
    <property type="entry name" value="SR_rcpt_FtsY"/>
</dbReference>
<dbReference type="NCBIfam" id="TIGR00064">
    <property type="entry name" value="ftsY"/>
    <property type="match status" value="1"/>
</dbReference>
<dbReference type="Proteomes" id="UP000663720">
    <property type="component" value="Chromosome"/>
</dbReference>
<dbReference type="AlphaFoldDB" id="A0A975GK27"/>
<dbReference type="FunFam" id="1.20.120.140:FF:000002">
    <property type="entry name" value="Signal recognition particle receptor FtsY"/>
    <property type="match status" value="1"/>
</dbReference>
<organism evidence="12 13">
    <name type="scientific">Desulfonema limicola</name>
    <dbReference type="NCBI Taxonomy" id="45656"/>
    <lineage>
        <taxon>Bacteria</taxon>
        <taxon>Pseudomonadati</taxon>
        <taxon>Thermodesulfobacteriota</taxon>
        <taxon>Desulfobacteria</taxon>
        <taxon>Desulfobacterales</taxon>
        <taxon>Desulfococcaceae</taxon>
        <taxon>Desulfonema</taxon>
    </lineage>
</organism>
<evidence type="ECO:0000256" key="3">
    <source>
        <dbReference type="ARBA" id="ARBA00022741"/>
    </source>
</evidence>
<dbReference type="InterPro" id="IPR027417">
    <property type="entry name" value="P-loop_NTPase"/>
</dbReference>
<evidence type="ECO:0000256" key="5">
    <source>
        <dbReference type="ARBA" id="ARBA00023134"/>
    </source>
</evidence>
<keyword evidence="3 10" id="KW-0547">Nucleotide-binding</keyword>
<dbReference type="FunFam" id="3.40.50.300:FF:000053">
    <property type="entry name" value="Signal recognition particle receptor FtsY"/>
    <property type="match status" value="1"/>
</dbReference>
<dbReference type="CDD" id="cd17874">
    <property type="entry name" value="FtsY"/>
    <property type="match status" value="1"/>
</dbReference>
<dbReference type="InterPro" id="IPR003593">
    <property type="entry name" value="AAA+_ATPase"/>
</dbReference>
<dbReference type="Gene3D" id="3.40.50.300">
    <property type="entry name" value="P-loop containing nucleotide triphosphate hydrolases"/>
    <property type="match status" value="1"/>
</dbReference>